<proteinExistence type="predicted"/>
<protein>
    <submittedName>
        <fullName evidence="1">Uncharacterized protein</fullName>
    </submittedName>
</protein>
<name>A0AAW2I7S4_9NEOP</name>
<reference evidence="1" key="1">
    <citation type="journal article" date="2024" name="Gigascience">
        <title>Chromosome-level genome of the poultry shaft louse Menopon gallinae provides insight into the host-switching and adaptive evolution of parasitic lice.</title>
        <authorList>
            <person name="Xu Y."/>
            <person name="Ma L."/>
            <person name="Liu S."/>
            <person name="Liang Y."/>
            <person name="Liu Q."/>
            <person name="He Z."/>
            <person name="Tian L."/>
            <person name="Duan Y."/>
            <person name="Cai W."/>
            <person name="Li H."/>
            <person name="Song F."/>
        </authorList>
    </citation>
    <scope>NUCLEOTIDE SEQUENCE</scope>
    <source>
        <strain evidence="1">Cailab_2023a</strain>
    </source>
</reference>
<gene>
    <name evidence="1" type="ORF">PYX00_000094</name>
</gene>
<organism evidence="1">
    <name type="scientific">Menopon gallinae</name>
    <name type="common">poultry shaft louse</name>
    <dbReference type="NCBI Taxonomy" id="328185"/>
    <lineage>
        <taxon>Eukaryota</taxon>
        <taxon>Metazoa</taxon>
        <taxon>Ecdysozoa</taxon>
        <taxon>Arthropoda</taxon>
        <taxon>Hexapoda</taxon>
        <taxon>Insecta</taxon>
        <taxon>Pterygota</taxon>
        <taxon>Neoptera</taxon>
        <taxon>Paraneoptera</taxon>
        <taxon>Psocodea</taxon>
        <taxon>Troctomorpha</taxon>
        <taxon>Phthiraptera</taxon>
        <taxon>Amblycera</taxon>
        <taxon>Menoponidae</taxon>
        <taxon>Menopon</taxon>
    </lineage>
</organism>
<accession>A0AAW2I7S4</accession>
<dbReference type="AlphaFoldDB" id="A0AAW2I7S4"/>
<comment type="caution">
    <text evidence="1">The sequence shown here is derived from an EMBL/GenBank/DDBJ whole genome shotgun (WGS) entry which is preliminary data.</text>
</comment>
<sequence>MQSAFTRRNVYVKVKDRNPLAELTEAPEANLTDSKSLFGFASPVHNSLRHPQWEFTWFSEEAIFGGIGERFTCIIN</sequence>
<dbReference type="EMBL" id="JARGDH010000001">
    <property type="protein sequence ID" value="KAL0278209.1"/>
    <property type="molecule type" value="Genomic_DNA"/>
</dbReference>
<evidence type="ECO:0000313" key="1">
    <source>
        <dbReference type="EMBL" id="KAL0278209.1"/>
    </source>
</evidence>